<sequence length="96" mass="10703">MTGTGGVICYPLHYRPPLFNLRCSAGTFYGGFAASHTQGTSQQFARVARRGWGGSSVFWGTGCLRSMTRRSRKMCRECRDGSFRDGEYVCRNSCEV</sequence>
<evidence type="ECO:0000313" key="2">
    <source>
        <dbReference type="Proteomes" id="UP001054837"/>
    </source>
</evidence>
<reference evidence="1 2" key="1">
    <citation type="submission" date="2021-06" db="EMBL/GenBank/DDBJ databases">
        <title>Caerostris darwini draft genome.</title>
        <authorList>
            <person name="Kono N."/>
            <person name="Arakawa K."/>
        </authorList>
    </citation>
    <scope>NUCLEOTIDE SEQUENCE [LARGE SCALE GENOMIC DNA]</scope>
</reference>
<accession>A0AAV4RCH0</accession>
<proteinExistence type="predicted"/>
<comment type="caution">
    <text evidence="1">The sequence shown here is derived from an EMBL/GenBank/DDBJ whole genome shotgun (WGS) entry which is preliminary data.</text>
</comment>
<protein>
    <submittedName>
        <fullName evidence="1">Uncharacterized protein</fullName>
    </submittedName>
</protein>
<name>A0AAV4RCH0_9ARAC</name>
<keyword evidence="2" id="KW-1185">Reference proteome</keyword>
<dbReference type="AlphaFoldDB" id="A0AAV4RCH0"/>
<gene>
    <name evidence="1" type="ORF">CDAR_208351</name>
</gene>
<organism evidence="1 2">
    <name type="scientific">Caerostris darwini</name>
    <dbReference type="NCBI Taxonomy" id="1538125"/>
    <lineage>
        <taxon>Eukaryota</taxon>
        <taxon>Metazoa</taxon>
        <taxon>Ecdysozoa</taxon>
        <taxon>Arthropoda</taxon>
        <taxon>Chelicerata</taxon>
        <taxon>Arachnida</taxon>
        <taxon>Araneae</taxon>
        <taxon>Araneomorphae</taxon>
        <taxon>Entelegynae</taxon>
        <taxon>Araneoidea</taxon>
        <taxon>Araneidae</taxon>
        <taxon>Caerostris</taxon>
    </lineage>
</organism>
<dbReference type="EMBL" id="BPLQ01006004">
    <property type="protein sequence ID" value="GIY19042.1"/>
    <property type="molecule type" value="Genomic_DNA"/>
</dbReference>
<evidence type="ECO:0000313" key="1">
    <source>
        <dbReference type="EMBL" id="GIY19042.1"/>
    </source>
</evidence>
<dbReference type="Proteomes" id="UP001054837">
    <property type="component" value="Unassembled WGS sequence"/>
</dbReference>